<dbReference type="PANTHER" id="PTHR33376">
    <property type="match status" value="1"/>
</dbReference>
<dbReference type="NCBIfam" id="NF037995">
    <property type="entry name" value="TRAP_S1"/>
    <property type="match status" value="1"/>
</dbReference>
<dbReference type="InterPro" id="IPR018389">
    <property type="entry name" value="DctP_fam"/>
</dbReference>
<keyword evidence="3 4" id="KW-0732">Signal</keyword>
<dbReference type="InterPro" id="IPR038404">
    <property type="entry name" value="TRAP_DctP_sf"/>
</dbReference>
<comment type="caution">
    <text evidence="5">The sequence shown here is derived from an EMBL/GenBank/DDBJ whole genome shotgun (WGS) entry which is preliminary data.</text>
</comment>
<dbReference type="CDD" id="cd13666">
    <property type="entry name" value="PBP2_TRAP_DctP_like_1"/>
    <property type="match status" value="1"/>
</dbReference>
<dbReference type="SUPFAM" id="SSF53850">
    <property type="entry name" value="Periplasmic binding protein-like II"/>
    <property type="match status" value="1"/>
</dbReference>
<proteinExistence type="inferred from homology"/>
<gene>
    <name evidence="5" type="ORF">GCM10007935_28170</name>
</gene>
<dbReference type="Gene3D" id="3.40.190.170">
    <property type="entry name" value="Bacterial extracellular solute-binding protein, family 7"/>
    <property type="match status" value="1"/>
</dbReference>
<evidence type="ECO:0000313" key="5">
    <source>
        <dbReference type="EMBL" id="GLS15382.1"/>
    </source>
</evidence>
<name>A0ABQ6C6S4_9BURK</name>
<accession>A0ABQ6C6S4</accession>
<evidence type="ECO:0000313" key="6">
    <source>
        <dbReference type="Proteomes" id="UP001156903"/>
    </source>
</evidence>
<evidence type="ECO:0000256" key="4">
    <source>
        <dbReference type="SAM" id="SignalP"/>
    </source>
</evidence>
<comment type="similarity">
    <text evidence="1">Belongs to the bacterial solute-binding protein 7 family.</text>
</comment>
<feature type="signal peptide" evidence="4">
    <location>
        <begin position="1"/>
        <end position="27"/>
    </location>
</feature>
<dbReference type="RefSeq" id="WP_234264479.1">
    <property type="nucleotide sequence ID" value="NZ_BSPB01000024.1"/>
</dbReference>
<reference evidence="6" key="1">
    <citation type="journal article" date="2019" name="Int. J. Syst. Evol. Microbiol.">
        <title>The Global Catalogue of Microorganisms (GCM) 10K type strain sequencing project: providing services to taxonomists for standard genome sequencing and annotation.</title>
        <authorList>
            <consortium name="The Broad Institute Genomics Platform"/>
            <consortium name="The Broad Institute Genome Sequencing Center for Infectious Disease"/>
            <person name="Wu L."/>
            <person name="Ma J."/>
        </authorList>
    </citation>
    <scope>NUCLEOTIDE SEQUENCE [LARGE SCALE GENOMIC DNA]</scope>
    <source>
        <strain evidence="6">NBRC 109341</strain>
    </source>
</reference>
<dbReference type="Pfam" id="PF03480">
    <property type="entry name" value="DctP"/>
    <property type="match status" value="1"/>
</dbReference>
<feature type="chain" id="PRO_5045237931" description="C4-dicarboxylate ABC transporter substrate-binding protein" evidence="4">
    <location>
        <begin position="28"/>
        <end position="387"/>
    </location>
</feature>
<dbReference type="PANTHER" id="PTHR33376:SF7">
    <property type="entry name" value="C4-DICARBOXYLATE-BINDING PROTEIN DCTB"/>
    <property type="match status" value="1"/>
</dbReference>
<evidence type="ECO:0000256" key="3">
    <source>
        <dbReference type="ARBA" id="ARBA00022729"/>
    </source>
</evidence>
<evidence type="ECO:0008006" key="7">
    <source>
        <dbReference type="Google" id="ProtNLM"/>
    </source>
</evidence>
<dbReference type="Proteomes" id="UP001156903">
    <property type="component" value="Unassembled WGS sequence"/>
</dbReference>
<dbReference type="EMBL" id="BSPB01000024">
    <property type="protein sequence ID" value="GLS15382.1"/>
    <property type="molecule type" value="Genomic_DNA"/>
</dbReference>
<sequence>MTPWIRRAIGLTAVVAAATSLVLPAQAQNRELRYAIGQPPSALPVIGGQAFAKAVAQATEGKLTVKVYAMSLLNMAETSAGLRDGLADIGFVLTPYFPAEYPHTNVISEASMMLRLMGDKVRGKEGLAYIPAMTEFIFTKCPECHEEFAKQNQVYTGHVGGSSYGLICNKPVKSEADMKGKRFRVGAANWARWVTAMGGSPVTMSANEMLEALKQGVVDCIVLSSPEIRNFGLTEVVTDIAMAAPGGIFSTAGSNVNMRVWRSLTNEQRAALLRGASVAAANVPFAYHRVENEVLDQMKKRGARIHETDPALVQKSQVFIEQDMKTIADYFASKHGVKRSAQMLAEFRPILSKWVDLVQTVSTEEQYADLYWREVFSKVDTATYGMK</sequence>
<keyword evidence="6" id="KW-1185">Reference proteome</keyword>
<evidence type="ECO:0000256" key="1">
    <source>
        <dbReference type="ARBA" id="ARBA00009023"/>
    </source>
</evidence>
<organism evidence="5 6">
    <name type="scientific">Hydrogenophaga electricum</name>
    <dbReference type="NCBI Taxonomy" id="1230953"/>
    <lineage>
        <taxon>Bacteria</taxon>
        <taxon>Pseudomonadati</taxon>
        <taxon>Pseudomonadota</taxon>
        <taxon>Betaproteobacteria</taxon>
        <taxon>Burkholderiales</taxon>
        <taxon>Comamonadaceae</taxon>
        <taxon>Hydrogenophaga</taxon>
    </lineage>
</organism>
<keyword evidence="2" id="KW-0813">Transport</keyword>
<evidence type="ECO:0000256" key="2">
    <source>
        <dbReference type="ARBA" id="ARBA00022448"/>
    </source>
</evidence>
<protein>
    <recommendedName>
        <fullName evidence="7">C4-dicarboxylate ABC transporter substrate-binding protein</fullName>
    </recommendedName>
</protein>